<dbReference type="SMART" id="SM00984">
    <property type="entry name" value="UDPG_MGDP_dh_C"/>
    <property type="match status" value="1"/>
</dbReference>
<dbReference type="SUPFAM" id="SSF52413">
    <property type="entry name" value="UDP-glucose/GDP-mannose dehydrogenase C-terminal domain"/>
    <property type="match status" value="1"/>
</dbReference>
<dbReference type="GO" id="GO:0016616">
    <property type="term" value="F:oxidoreductase activity, acting on the CH-OH group of donors, NAD or NADP as acceptor"/>
    <property type="evidence" value="ECO:0007669"/>
    <property type="project" value="InterPro"/>
</dbReference>
<keyword evidence="7" id="KW-1185">Reference proteome</keyword>
<dbReference type="KEGG" id="bsol:FSW04_00875"/>
<dbReference type="Pfam" id="PF00984">
    <property type="entry name" value="UDPG_MGDP_dh"/>
    <property type="match status" value="1"/>
</dbReference>
<dbReference type="RefSeq" id="WP_146915289.1">
    <property type="nucleotide sequence ID" value="NZ_CP042430.1"/>
</dbReference>
<dbReference type="InterPro" id="IPR028359">
    <property type="entry name" value="UDP_ManNAc/GlcNAc_DH"/>
</dbReference>
<dbReference type="PIRSF" id="PIRSF000124">
    <property type="entry name" value="UDPglc_GDPman_dh"/>
    <property type="match status" value="1"/>
</dbReference>
<protein>
    <submittedName>
        <fullName evidence="6">Nucleotide sugar dehydrogenase</fullName>
    </submittedName>
</protein>
<keyword evidence="2" id="KW-0560">Oxidoreductase</keyword>
<name>A0A5B8TZW3_9ACTN</name>
<dbReference type="AlphaFoldDB" id="A0A5B8TZW3"/>
<sequence>MSPSPDVAVIGLGRVGLPLALAFADAGLSVIGVDNATEHLAAIRAGRMPFDEPGAQAVLDRVGGRLELSERAADAHRARHIVLTLGTPAMSHIEIDLRDIRSVLDDLLPHLHEGHAIHLRSTIAPGTTDFVAGYLAKHRGFAVGSDVFVAHVPERIAAGRFFEEISTLPCIVGGVGERSGEEAGALFAHLRAPIVQTTPVQAELAKIWTNILRYATFALPNLMMMDCEQYDANVFEVVDLINRDYPRGGMRLPGFTAGTCLRKDFAFSEERSNAPGMLLAVSRVNESVPLFLVQGLKRRLGALDGRKVAVLGLAFKAGTDDERDSLSHKLIRLLERELADVAVHDPHVTSPNQSLAEAVQDADAVLMATNHPEFCTPAALELIAQGARPGALVVDPWNCWGAAQVFAHVDEVQALAGGAPGAPAAAAPAGEPEAR</sequence>
<dbReference type="PANTHER" id="PTHR43491:SF2">
    <property type="entry name" value="UDP-N-ACETYL-D-MANNOSAMINE DEHYDROGENASE"/>
    <property type="match status" value="1"/>
</dbReference>
<dbReference type="NCBIfam" id="TIGR03026">
    <property type="entry name" value="NDP-sugDHase"/>
    <property type="match status" value="1"/>
</dbReference>
<evidence type="ECO:0000313" key="7">
    <source>
        <dbReference type="Proteomes" id="UP000321805"/>
    </source>
</evidence>
<dbReference type="InterPro" id="IPR001732">
    <property type="entry name" value="UDP-Glc/GDP-Man_DH_N"/>
</dbReference>
<dbReference type="InterPro" id="IPR036220">
    <property type="entry name" value="UDP-Glc/GDP-Man_DH_C_sf"/>
</dbReference>
<dbReference type="SUPFAM" id="SSF48179">
    <property type="entry name" value="6-phosphogluconate dehydrogenase C-terminal domain-like"/>
    <property type="match status" value="1"/>
</dbReference>
<evidence type="ECO:0000256" key="3">
    <source>
        <dbReference type="ARBA" id="ARBA00023027"/>
    </source>
</evidence>
<evidence type="ECO:0000313" key="6">
    <source>
        <dbReference type="EMBL" id="QEC46269.1"/>
    </source>
</evidence>
<organism evidence="6 7">
    <name type="scientific">Baekduia soli</name>
    <dbReference type="NCBI Taxonomy" id="496014"/>
    <lineage>
        <taxon>Bacteria</taxon>
        <taxon>Bacillati</taxon>
        <taxon>Actinomycetota</taxon>
        <taxon>Thermoleophilia</taxon>
        <taxon>Solirubrobacterales</taxon>
        <taxon>Baekduiaceae</taxon>
        <taxon>Baekduia</taxon>
    </lineage>
</organism>
<dbReference type="GO" id="GO:0000271">
    <property type="term" value="P:polysaccharide biosynthetic process"/>
    <property type="evidence" value="ECO:0007669"/>
    <property type="project" value="InterPro"/>
</dbReference>
<dbReference type="PANTHER" id="PTHR43491">
    <property type="entry name" value="UDP-N-ACETYL-D-MANNOSAMINE DEHYDROGENASE"/>
    <property type="match status" value="1"/>
</dbReference>
<evidence type="ECO:0000256" key="1">
    <source>
        <dbReference type="ARBA" id="ARBA00006601"/>
    </source>
</evidence>
<evidence type="ECO:0000259" key="5">
    <source>
        <dbReference type="SMART" id="SM00984"/>
    </source>
</evidence>
<feature type="domain" description="UDP-glucose/GDP-mannose dehydrogenase C-terminal" evidence="5">
    <location>
        <begin position="309"/>
        <end position="402"/>
    </location>
</feature>
<dbReference type="Proteomes" id="UP000321805">
    <property type="component" value="Chromosome"/>
</dbReference>
<dbReference type="InterPro" id="IPR008927">
    <property type="entry name" value="6-PGluconate_DH-like_C_sf"/>
</dbReference>
<gene>
    <name evidence="6" type="ORF">FSW04_00875</name>
</gene>
<dbReference type="OrthoDB" id="5193947at2"/>
<dbReference type="PIRSF" id="PIRSF500136">
    <property type="entry name" value="UDP_ManNAc_DH"/>
    <property type="match status" value="1"/>
</dbReference>
<keyword evidence="3" id="KW-0520">NAD</keyword>
<evidence type="ECO:0000256" key="2">
    <source>
        <dbReference type="ARBA" id="ARBA00023002"/>
    </source>
</evidence>
<dbReference type="GO" id="GO:0016628">
    <property type="term" value="F:oxidoreductase activity, acting on the CH-CH group of donors, NAD or NADP as acceptor"/>
    <property type="evidence" value="ECO:0007669"/>
    <property type="project" value="InterPro"/>
</dbReference>
<reference evidence="6 7" key="1">
    <citation type="journal article" date="2018" name="J. Microbiol.">
        <title>Baekduia soli gen. nov., sp. nov., a novel bacterium isolated from the soil of Baekdu Mountain and proposal of a novel family name, Baekduiaceae fam. nov.</title>
        <authorList>
            <person name="An D.S."/>
            <person name="Siddiqi M.Z."/>
            <person name="Kim K.H."/>
            <person name="Yu H.S."/>
            <person name="Im W.T."/>
        </authorList>
    </citation>
    <scope>NUCLEOTIDE SEQUENCE [LARGE SCALE GENOMIC DNA]</scope>
    <source>
        <strain evidence="6 7">BR7-21</strain>
    </source>
</reference>
<dbReference type="Pfam" id="PF03721">
    <property type="entry name" value="UDPG_MGDP_dh_N"/>
    <property type="match status" value="1"/>
</dbReference>
<dbReference type="GO" id="GO:0051287">
    <property type="term" value="F:NAD binding"/>
    <property type="evidence" value="ECO:0007669"/>
    <property type="project" value="InterPro"/>
</dbReference>
<proteinExistence type="inferred from homology"/>
<dbReference type="SUPFAM" id="SSF51735">
    <property type="entry name" value="NAD(P)-binding Rossmann-fold domains"/>
    <property type="match status" value="1"/>
</dbReference>
<comment type="similarity">
    <text evidence="1 4">Belongs to the UDP-glucose/GDP-mannose dehydrogenase family.</text>
</comment>
<dbReference type="Pfam" id="PF03720">
    <property type="entry name" value="UDPG_MGDP_dh_C"/>
    <property type="match status" value="1"/>
</dbReference>
<dbReference type="InterPro" id="IPR014026">
    <property type="entry name" value="UDP-Glc/GDP-Man_DH_dimer"/>
</dbReference>
<dbReference type="EMBL" id="CP042430">
    <property type="protein sequence ID" value="QEC46269.1"/>
    <property type="molecule type" value="Genomic_DNA"/>
</dbReference>
<dbReference type="InterPro" id="IPR014027">
    <property type="entry name" value="UDP-Glc/GDP-Man_DH_C"/>
</dbReference>
<dbReference type="InterPro" id="IPR036291">
    <property type="entry name" value="NAD(P)-bd_dom_sf"/>
</dbReference>
<dbReference type="Gene3D" id="3.40.50.720">
    <property type="entry name" value="NAD(P)-binding Rossmann-like Domain"/>
    <property type="match status" value="2"/>
</dbReference>
<accession>A0A5B8TZW3</accession>
<evidence type="ECO:0000256" key="4">
    <source>
        <dbReference type="PIRNR" id="PIRNR000124"/>
    </source>
</evidence>
<dbReference type="InterPro" id="IPR017476">
    <property type="entry name" value="UDP-Glc/GDP-Man"/>
</dbReference>